<feature type="domain" description="RFX1-4/6/8-like BCD" evidence="2">
    <location>
        <begin position="14"/>
        <end position="109"/>
    </location>
</feature>
<organism evidence="3 4">
    <name type="scientific">Portunus trituberculatus</name>
    <name type="common">Swimming crab</name>
    <name type="synonym">Neptunus trituberculatus</name>
    <dbReference type="NCBI Taxonomy" id="210409"/>
    <lineage>
        <taxon>Eukaryota</taxon>
        <taxon>Metazoa</taxon>
        <taxon>Ecdysozoa</taxon>
        <taxon>Arthropoda</taxon>
        <taxon>Crustacea</taxon>
        <taxon>Multicrustacea</taxon>
        <taxon>Malacostraca</taxon>
        <taxon>Eumalacostraca</taxon>
        <taxon>Eucarida</taxon>
        <taxon>Decapoda</taxon>
        <taxon>Pleocyemata</taxon>
        <taxon>Brachyura</taxon>
        <taxon>Eubrachyura</taxon>
        <taxon>Portunoidea</taxon>
        <taxon>Portunidae</taxon>
        <taxon>Portuninae</taxon>
        <taxon>Portunus</taxon>
    </lineage>
</organism>
<accession>A0A5B7EWL3</accession>
<dbReference type="PANTHER" id="PTHR12619:SF5">
    <property type="entry name" value="TRANSCRIPTION FACTOR RFX4"/>
    <property type="match status" value="1"/>
</dbReference>
<dbReference type="InterPro" id="IPR057321">
    <property type="entry name" value="RFX1-4/6/8-like_BCD"/>
</dbReference>
<evidence type="ECO:0000259" key="2">
    <source>
        <dbReference type="Pfam" id="PF25340"/>
    </source>
</evidence>
<dbReference type="Proteomes" id="UP000324222">
    <property type="component" value="Unassembled WGS sequence"/>
</dbReference>
<gene>
    <name evidence="3" type="primary">rfx4_1</name>
    <name evidence="3" type="ORF">E2C01_031352</name>
</gene>
<feature type="region of interest" description="Disordered" evidence="1">
    <location>
        <begin position="157"/>
        <end position="256"/>
    </location>
</feature>
<feature type="region of interest" description="Disordered" evidence="1">
    <location>
        <begin position="118"/>
        <end position="139"/>
    </location>
</feature>
<dbReference type="InterPro" id="IPR039779">
    <property type="entry name" value="RFX-like"/>
</dbReference>
<dbReference type="Pfam" id="PF25340">
    <property type="entry name" value="BCD_RFX"/>
    <property type="match status" value="1"/>
</dbReference>
<evidence type="ECO:0000313" key="3">
    <source>
        <dbReference type="EMBL" id="MPC37855.1"/>
    </source>
</evidence>
<feature type="compositionally biased region" description="Polar residues" evidence="1">
    <location>
        <begin position="318"/>
        <end position="328"/>
    </location>
</feature>
<evidence type="ECO:0000313" key="4">
    <source>
        <dbReference type="Proteomes" id="UP000324222"/>
    </source>
</evidence>
<dbReference type="EMBL" id="VSRR010003906">
    <property type="protein sequence ID" value="MPC37855.1"/>
    <property type="molecule type" value="Genomic_DNA"/>
</dbReference>
<comment type="caution">
    <text evidence="3">The sequence shown here is derived from an EMBL/GenBank/DDBJ whole genome shotgun (WGS) entry which is preliminary data.</text>
</comment>
<dbReference type="PANTHER" id="PTHR12619">
    <property type="entry name" value="RFX TRANSCRIPTION FACTOR FAMILY"/>
    <property type="match status" value="1"/>
</dbReference>
<dbReference type="GO" id="GO:0000978">
    <property type="term" value="F:RNA polymerase II cis-regulatory region sequence-specific DNA binding"/>
    <property type="evidence" value="ECO:0007669"/>
    <property type="project" value="TreeGrafter"/>
</dbReference>
<name>A0A5B7EWL3_PORTR</name>
<keyword evidence="4" id="KW-1185">Reference proteome</keyword>
<dbReference type="GO" id="GO:0000981">
    <property type="term" value="F:DNA-binding transcription factor activity, RNA polymerase II-specific"/>
    <property type="evidence" value="ECO:0007669"/>
    <property type="project" value="TreeGrafter"/>
</dbReference>
<sequence>MSPIILYSDNQLLIVYNEFERLLEEGAPLEAYSEWLEAMVERCVLLGARKSKAPVHKVAHTFLLTWSCFGTRVIRDMTLHSAPSFGSFHLLHLMFDDYVLYLVESLHAEEKARELLNNISTDSPPDCSDPGFGDPDSEDSAHALSFLMGGVGGSAGGGLPGITSPNTPGVSPNPHPAHDLHLSPTPTTVIGLDGSLVEDDGSLDYMSGLSTSSSGGLNAQGGPATPVTTPHAGSASASSLASSGGAGGGGGGGGGGGSGVASDYYSYDYDSRTYRLPSTLVGRNYFYPPTSVPLNQVRAGRGGKGGREAGGQGMLLLASNSRDSAGLK</sequence>
<feature type="region of interest" description="Disordered" evidence="1">
    <location>
        <begin position="296"/>
        <end position="328"/>
    </location>
</feature>
<feature type="compositionally biased region" description="Gly residues" evidence="1">
    <location>
        <begin position="244"/>
        <end position="256"/>
    </location>
</feature>
<feature type="compositionally biased region" description="Gly residues" evidence="1">
    <location>
        <begin position="300"/>
        <end position="313"/>
    </location>
</feature>
<proteinExistence type="predicted"/>
<dbReference type="OrthoDB" id="10056949at2759"/>
<dbReference type="AlphaFoldDB" id="A0A5B7EWL3"/>
<feature type="compositionally biased region" description="Low complexity" evidence="1">
    <location>
        <begin position="232"/>
        <end position="243"/>
    </location>
</feature>
<evidence type="ECO:0000256" key="1">
    <source>
        <dbReference type="SAM" id="MobiDB-lite"/>
    </source>
</evidence>
<protein>
    <submittedName>
        <fullName evidence="3">Transcription factor RFX4</fullName>
    </submittedName>
</protein>
<feature type="compositionally biased region" description="Low complexity" evidence="1">
    <location>
        <begin position="203"/>
        <end position="217"/>
    </location>
</feature>
<reference evidence="3 4" key="1">
    <citation type="submission" date="2019-05" db="EMBL/GenBank/DDBJ databases">
        <title>Another draft genome of Portunus trituberculatus and its Hox gene families provides insights of decapod evolution.</title>
        <authorList>
            <person name="Jeong J.-H."/>
            <person name="Song I."/>
            <person name="Kim S."/>
            <person name="Choi T."/>
            <person name="Kim D."/>
            <person name="Ryu S."/>
            <person name="Kim W."/>
        </authorList>
    </citation>
    <scope>NUCLEOTIDE SEQUENCE [LARGE SCALE GENOMIC DNA]</scope>
    <source>
        <tissue evidence="3">Muscle</tissue>
    </source>
</reference>